<dbReference type="InterPro" id="IPR011004">
    <property type="entry name" value="Trimer_LpxA-like_sf"/>
</dbReference>
<accession>X1JZ87</accession>
<gene>
    <name evidence="1" type="ORF">S06H3_07604</name>
</gene>
<sequence length="130" mass="14159">VSVYDEVILEDGVFCGPSCVFTNVINPRAFISRKHEFKRTLVRKGATIGANATIICGNELGEYCFIGAGAVVTKGVKPYALVAGNPAKQIGWVCKCANKLNFKDNEAVCICGNKYKLDKENQKISPIKEK</sequence>
<evidence type="ECO:0000313" key="1">
    <source>
        <dbReference type="EMBL" id="GAH99487.1"/>
    </source>
</evidence>
<dbReference type="InterPro" id="IPR050179">
    <property type="entry name" value="Trans_hexapeptide_repeat"/>
</dbReference>
<proteinExistence type="predicted"/>
<feature type="non-terminal residue" evidence="1">
    <location>
        <position position="1"/>
    </location>
</feature>
<name>X1JZ87_9ZZZZ</name>
<evidence type="ECO:0008006" key="2">
    <source>
        <dbReference type="Google" id="ProtNLM"/>
    </source>
</evidence>
<dbReference type="SUPFAM" id="SSF51161">
    <property type="entry name" value="Trimeric LpxA-like enzymes"/>
    <property type="match status" value="1"/>
</dbReference>
<organism evidence="1">
    <name type="scientific">marine sediment metagenome</name>
    <dbReference type="NCBI Taxonomy" id="412755"/>
    <lineage>
        <taxon>unclassified sequences</taxon>
        <taxon>metagenomes</taxon>
        <taxon>ecological metagenomes</taxon>
    </lineage>
</organism>
<dbReference type="EMBL" id="BARV01003101">
    <property type="protein sequence ID" value="GAH99487.1"/>
    <property type="molecule type" value="Genomic_DNA"/>
</dbReference>
<dbReference type="Gene3D" id="2.160.10.10">
    <property type="entry name" value="Hexapeptide repeat proteins"/>
    <property type="match status" value="1"/>
</dbReference>
<dbReference type="Pfam" id="PF00132">
    <property type="entry name" value="Hexapep"/>
    <property type="match status" value="1"/>
</dbReference>
<reference evidence="1" key="1">
    <citation type="journal article" date="2014" name="Front. Microbiol.">
        <title>High frequency of phylogenetically diverse reductive dehalogenase-homologous genes in deep subseafloor sedimentary metagenomes.</title>
        <authorList>
            <person name="Kawai M."/>
            <person name="Futagami T."/>
            <person name="Toyoda A."/>
            <person name="Takaki Y."/>
            <person name="Nishi S."/>
            <person name="Hori S."/>
            <person name="Arai W."/>
            <person name="Tsubouchi T."/>
            <person name="Morono Y."/>
            <person name="Uchiyama I."/>
            <person name="Ito T."/>
            <person name="Fujiyama A."/>
            <person name="Inagaki F."/>
            <person name="Takami H."/>
        </authorList>
    </citation>
    <scope>NUCLEOTIDE SEQUENCE</scope>
    <source>
        <strain evidence="1">Expedition CK06-06</strain>
    </source>
</reference>
<dbReference type="PANTHER" id="PTHR43300">
    <property type="entry name" value="ACETYLTRANSFERASE"/>
    <property type="match status" value="1"/>
</dbReference>
<dbReference type="AlphaFoldDB" id="X1JZ87"/>
<comment type="caution">
    <text evidence="1">The sequence shown here is derived from an EMBL/GenBank/DDBJ whole genome shotgun (WGS) entry which is preliminary data.</text>
</comment>
<dbReference type="CDD" id="cd03358">
    <property type="entry name" value="LbH_WxcM_N_like"/>
    <property type="match status" value="1"/>
</dbReference>
<dbReference type="InterPro" id="IPR001451">
    <property type="entry name" value="Hexapep"/>
</dbReference>
<protein>
    <recommendedName>
        <fullName evidence="2">N-acetyltransferase</fullName>
    </recommendedName>
</protein>
<dbReference type="PANTHER" id="PTHR43300:SF4">
    <property type="entry name" value="ACYL-[ACYL-CARRIER-PROTEIN]--UDP-N-ACETYLGLUCOSAMINE O-ACYLTRANSFERASE"/>
    <property type="match status" value="1"/>
</dbReference>